<accession>A0A8H3X1C9</accession>
<organism evidence="2 3">
    <name type="scientific">Gigaspora margarita</name>
    <dbReference type="NCBI Taxonomy" id="4874"/>
    <lineage>
        <taxon>Eukaryota</taxon>
        <taxon>Fungi</taxon>
        <taxon>Fungi incertae sedis</taxon>
        <taxon>Mucoromycota</taxon>
        <taxon>Glomeromycotina</taxon>
        <taxon>Glomeromycetes</taxon>
        <taxon>Diversisporales</taxon>
        <taxon>Gigasporaceae</taxon>
        <taxon>Gigaspora</taxon>
    </lineage>
</organism>
<evidence type="ECO:0000313" key="3">
    <source>
        <dbReference type="Proteomes" id="UP000439903"/>
    </source>
</evidence>
<proteinExistence type="predicted"/>
<dbReference type="Gene3D" id="1.25.40.10">
    <property type="entry name" value="Tetratricopeptide repeat domain"/>
    <property type="match status" value="1"/>
</dbReference>
<dbReference type="PANTHER" id="PTHR43628">
    <property type="entry name" value="ACTIVATOR OF C KINASE PROTEIN 1-RELATED"/>
    <property type="match status" value="1"/>
</dbReference>
<dbReference type="PANTHER" id="PTHR43628:SF1">
    <property type="entry name" value="CHITIN SYNTHASE REGULATORY FACTOR 2-RELATED"/>
    <property type="match status" value="1"/>
</dbReference>
<gene>
    <name evidence="1" type="ORF">F8M41_009928</name>
    <name evidence="2" type="ORF">F8M41_009930</name>
</gene>
<dbReference type="InterPro" id="IPR052945">
    <property type="entry name" value="Mitotic_Regulator"/>
</dbReference>
<keyword evidence="3" id="KW-1185">Reference proteome</keyword>
<reference evidence="2 3" key="1">
    <citation type="journal article" date="2019" name="Environ. Microbiol.">
        <title>At the nexus of three kingdoms: the genome of the mycorrhizal fungus Gigaspora margarita provides insights into plant, endobacterial and fungal interactions.</title>
        <authorList>
            <person name="Venice F."/>
            <person name="Ghignone S."/>
            <person name="Salvioli di Fossalunga A."/>
            <person name="Amselem J."/>
            <person name="Novero M."/>
            <person name="Xianan X."/>
            <person name="Sedzielewska Toro K."/>
            <person name="Morin E."/>
            <person name="Lipzen A."/>
            <person name="Grigoriev I.V."/>
            <person name="Henrissat B."/>
            <person name="Martin F.M."/>
            <person name="Bonfante P."/>
        </authorList>
    </citation>
    <scope>NUCLEOTIDE SEQUENCE [LARGE SCALE GENOMIC DNA]</scope>
    <source>
        <strain evidence="2 3">BEG34</strain>
    </source>
</reference>
<dbReference type="InterPro" id="IPR011990">
    <property type="entry name" value="TPR-like_helical_dom_sf"/>
</dbReference>
<dbReference type="SUPFAM" id="SSF81901">
    <property type="entry name" value="HCP-like"/>
    <property type="match status" value="1"/>
</dbReference>
<dbReference type="Proteomes" id="UP000439903">
    <property type="component" value="Unassembled WGS sequence"/>
</dbReference>
<dbReference type="AlphaFoldDB" id="A0A8H3X1C9"/>
<name>A0A8H3X1C9_GIGMA</name>
<evidence type="ECO:0000313" key="2">
    <source>
        <dbReference type="EMBL" id="KAF0397567.1"/>
    </source>
</evidence>
<dbReference type="EMBL" id="WTPW01002093">
    <property type="protein sequence ID" value="KAF0397567.1"/>
    <property type="molecule type" value="Genomic_DNA"/>
</dbReference>
<comment type="caution">
    <text evidence="2">The sequence shown here is derived from an EMBL/GenBank/DDBJ whole genome shotgun (WGS) entry which is preliminary data.</text>
</comment>
<dbReference type="EMBL" id="WTPW01002093">
    <property type="protein sequence ID" value="KAF0397565.1"/>
    <property type="molecule type" value="Genomic_DNA"/>
</dbReference>
<dbReference type="Pfam" id="PF08238">
    <property type="entry name" value="Sel1"/>
    <property type="match status" value="2"/>
</dbReference>
<dbReference type="OrthoDB" id="2384430at2759"/>
<sequence>MGDTLAMCNVGNCYRYGTGVEKDEKKAFEYYKKSAEIGHADGMYSVGEFYQQGIVVEKNVDIAFEWYLKSAITEQNDTTEEKNKYFHWIPYDV</sequence>
<protein>
    <submittedName>
        <fullName evidence="2">Sel1 repeat family protein</fullName>
    </submittedName>
</protein>
<dbReference type="InterPro" id="IPR006597">
    <property type="entry name" value="Sel1-like"/>
</dbReference>
<evidence type="ECO:0000313" key="1">
    <source>
        <dbReference type="EMBL" id="KAF0397565.1"/>
    </source>
</evidence>
<dbReference type="SMART" id="SM00671">
    <property type="entry name" value="SEL1"/>
    <property type="match status" value="2"/>
</dbReference>